<evidence type="ECO:0000256" key="5">
    <source>
        <dbReference type="ARBA" id="ARBA00022989"/>
    </source>
</evidence>
<protein>
    <submittedName>
        <fullName evidence="9">Carbohydrate ABC transporter permease</fullName>
    </submittedName>
</protein>
<feature type="transmembrane region" description="Helical" evidence="7">
    <location>
        <begin position="79"/>
        <end position="98"/>
    </location>
</feature>
<dbReference type="PANTHER" id="PTHR43744">
    <property type="entry name" value="ABC TRANSPORTER PERMEASE PROTEIN MG189-RELATED-RELATED"/>
    <property type="match status" value="1"/>
</dbReference>
<evidence type="ECO:0000256" key="6">
    <source>
        <dbReference type="ARBA" id="ARBA00023136"/>
    </source>
</evidence>
<evidence type="ECO:0000313" key="9">
    <source>
        <dbReference type="EMBL" id="XAH75762.1"/>
    </source>
</evidence>
<feature type="transmembrane region" description="Helical" evidence="7">
    <location>
        <begin position="246"/>
        <end position="266"/>
    </location>
</feature>
<dbReference type="CDD" id="cd06261">
    <property type="entry name" value="TM_PBP2"/>
    <property type="match status" value="1"/>
</dbReference>
<organism evidence="9 10">
    <name type="scientific">Kineothrix sedimenti</name>
    <dbReference type="NCBI Taxonomy" id="3123317"/>
    <lineage>
        <taxon>Bacteria</taxon>
        <taxon>Bacillati</taxon>
        <taxon>Bacillota</taxon>
        <taxon>Clostridia</taxon>
        <taxon>Lachnospirales</taxon>
        <taxon>Lachnospiraceae</taxon>
        <taxon>Kineothrix</taxon>
    </lineage>
</organism>
<dbReference type="Pfam" id="PF00528">
    <property type="entry name" value="BPD_transp_1"/>
    <property type="match status" value="1"/>
</dbReference>
<keyword evidence="4 7" id="KW-0812">Transmembrane</keyword>
<evidence type="ECO:0000256" key="7">
    <source>
        <dbReference type="RuleBase" id="RU363032"/>
    </source>
</evidence>
<dbReference type="Proteomes" id="UP001451571">
    <property type="component" value="Chromosome"/>
</dbReference>
<gene>
    <name evidence="9" type="ORF">V6984_08430</name>
</gene>
<dbReference type="Gene3D" id="1.10.3720.10">
    <property type="entry name" value="MetI-like"/>
    <property type="match status" value="1"/>
</dbReference>
<feature type="transmembrane region" description="Helical" evidence="7">
    <location>
        <begin position="187"/>
        <end position="206"/>
    </location>
</feature>
<accession>A0ABZ3F2J0</accession>
<name>A0ABZ3F2J0_9FIRM</name>
<evidence type="ECO:0000256" key="3">
    <source>
        <dbReference type="ARBA" id="ARBA00022475"/>
    </source>
</evidence>
<keyword evidence="3" id="KW-1003">Cell membrane</keyword>
<evidence type="ECO:0000256" key="2">
    <source>
        <dbReference type="ARBA" id="ARBA00022448"/>
    </source>
</evidence>
<reference evidence="9 10" key="1">
    <citation type="submission" date="2024-02" db="EMBL/GenBank/DDBJ databases">
        <title>Bacterial strain from lacustrine sediment.</title>
        <authorList>
            <person name="Petit C."/>
            <person name="Fadhlaoui K."/>
        </authorList>
    </citation>
    <scope>NUCLEOTIDE SEQUENCE [LARGE SCALE GENOMIC DNA]</scope>
    <source>
        <strain evidence="9 10">IPX-CK</strain>
    </source>
</reference>
<comment type="similarity">
    <text evidence="7">Belongs to the binding-protein-dependent transport system permease family.</text>
</comment>
<dbReference type="InterPro" id="IPR035906">
    <property type="entry name" value="MetI-like_sf"/>
</dbReference>
<dbReference type="PANTHER" id="PTHR43744:SF12">
    <property type="entry name" value="ABC TRANSPORTER PERMEASE PROTEIN MG189-RELATED"/>
    <property type="match status" value="1"/>
</dbReference>
<keyword evidence="10" id="KW-1185">Reference proteome</keyword>
<evidence type="ECO:0000256" key="4">
    <source>
        <dbReference type="ARBA" id="ARBA00022692"/>
    </source>
</evidence>
<sequence>MKKEMNTKKLIFKIMKFAVAVFLLLLQVYPIFYVIMSSMKTKEDFRNLASYELPSALNLSNYVKVFTQSHMPTYFQNSIIVTVGVLIPLVLISFMAGFALSKIKFKGSKFLLNFFLLGLMIPFQVALIPLFTIFNRLGLIDSYLAIILPQIAFSLSYSIQLFYSFSKFMPDEIIEASIIDGCSPIRSFFSIVFPMSTNSILTVATMQGVFCWNEYICAYTFTRSTDMKTITLGLNDFVGSFGLTDWGATFAAITVTVLPTFLFYFLCSKKMLSGMTAGAVKG</sequence>
<dbReference type="PROSITE" id="PS50928">
    <property type="entry name" value="ABC_TM1"/>
    <property type="match status" value="1"/>
</dbReference>
<proteinExistence type="inferred from homology"/>
<evidence type="ECO:0000256" key="1">
    <source>
        <dbReference type="ARBA" id="ARBA00004651"/>
    </source>
</evidence>
<keyword evidence="5 7" id="KW-1133">Transmembrane helix</keyword>
<dbReference type="InterPro" id="IPR000515">
    <property type="entry name" value="MetI-like"/>
</dbReference>
<evidence type="ECO:0000259" key="8">
    <source>
        <dbReference type="PROSITE" id="PS50928"/>
    </source>
</evidence>
<comment type="subcellular location">
    <subcellularLocation>
        <location evidence="1 7">Cell membrane</location>
        <topology evidence="1 7">Multi-pass membrane protein</topology>
    </subcellularLocation>
</comment>
<dbReference type="SUPFAM" id="SSF161098">
    <property type="entry name" value="MetI-like"/>
    <property type="match status" value="1"/>
</dbReference>
<keyword evidence="6 7" id="KW-0472">Membrane</keyword>
<feature type="transmembrane region" description="Helical" evidence="7">
    <location>
        <begin position="143"/>
        <end position="166"/>
    </location>
</feature>
<feature type="transmembrane region" description="Helical" evidence="7">
    <location>
        <begin position="110"/>
        <end position="131"/>
    </location>
</feature>
<keyword evidence="2 7" id="KW-0813">Transport</keyword>
<feature type="domain" description="ABC transmembrane type-1" evidence="8">
    <location>
        <begin position="75"/>
        <end position="267"/>
    </location>
</feature>
<evidence type="ECO:0000313" key="10">
    <source>
        <dbReference type="Proteomes" id="UP001451571"/>
    </source>
</evidence>
<dbReference type="RefSeq" id="WP_342759335.1">
    <property type="nucleotide sequence ID" value="NZ_CP146256.1"/>
</dbReference>
<dbReference type="EMBL" id="CP146256">
    <property type="protein sequence ID" value="XAH75762.1"/>
    <property type="molecule type" value="Genomic_DNA"/>
</dbReference>